<evidence type="ECO:0000313" key="5">
    <source>
        <dbReference type="EMBL" id="OKP87684.1"/>
    </source>
</evidence>
<evidence type="ECO:0000256" key="2">
    <source>
        <dbReference type="RuleBase" id="RU362119"/>
    </source>
</evidence>
<evidence type="ECO:0000259" key="4">
    <source>
        <dbReference type="Pfam" id="PF02872"/>
    </source>
</evidence>
<dbReference type="Gene3D" id="3.60.21.10">
    <property type="match status" value="1"/>
</dbReference>
<keyword evidence="2" id="KW-0547">Nucleotide-binding</keyword>
<feature type="domain" description="5'-Nucleotidase C-terminal" evidence="4">
    <location>
        <begin position="292"/>
        <end position="427"/>
    </location>
</feature>
<protein>
    <submittedName>
        <fullName evidence="5">Multifunctional 2',3'-cyclic-nucleotide 2'-phosphodiesterase/5'-nucleotidase/3'-nucleotidase</fullName>
    </submittedName>
</protein>
<keyword evidence="6" id="KW-1185">Reference proteome</keyword>
<keyword evidence="1" id="KW-0732">Signal</keyword>
<dbReference type="PANTHER" id="PTHR11575:SF23">
    <property type="entry name" value="5-NUCLEOTIDASE FAMILY PROTEIN"/>
    <property type="match status" value="1"/>
</dbReference>
<dbReference type="InterPro" id="IPR004843">
    <property type="entry name" value="Calcineurin-like_PHP"/>
</dbReference>
<dbReference type="Proteomes" id="UP000186058">
    <property type="component" value="Unassembled WGS sequence"/>
</dbReference>
<evidence type="ECO:0000256" key="1">
    <source>
        <dbReference type="ARBA" id="ARBA00022729"/>
    </source>
</evidence>
<feature type="domain" description="Calcineurin-like phosphoesterase" evidence="3">
    <location>
        <begin position="9"/>
        <end position="206"/>
    </location>
</feature>
<dbReference type="PROSITE" id="PS00785">
    <property type="entry name" value="5_NUCLEOTIDASE_1"/>
    <property type="match status" value="1"/>
</dbReference>
<dbReference type="InterPro" id="IPR036907">
    <property type="entry name" value="5'-Nucleotdase_C_sf"/>
</dbReference>
<dbReference type="CDD" id="cd00845">
    <property type="entry name" value="MPP_UshA_N_like"/>
    <property type="match status" value="1"/>
</dbReference>
<dbReference type="InterPro" id="IPR029052">
    <property type="entry name" value="Metallo-depent_PP-like"/>
</dbReference>
<dbReference type="Gene3D" id="3.90.780.10">
    <property type="entry name" value="5'-Nucleotidase, C-terminal domain"/>
    <property type="match status" value="1"/>
</dbReference>
<reference evidence="5 6" key="1">
    <citation type="submission" date="2016-03" db="EMBL/GenBank/DDBJ databases">
        <authorList>
            <person name="Sant'Anna F.H."/>
            <person name="Ambrosini A."/>
            <person name="Souza R."/>
            <person name="Bach E."/>
            <person name="Fernandes G."/>
            <person name="Balsanelli E."/>
            <person name="Baura V.A."/>
            <person name="Souza E.M."/>
            <person name="Passaglia L."/>
        </authorList>
    </citation>
    <scope>NUCLEOTIDE SEQUENCE [LARGE SCALE GENOMIC DNA]</scope>
    <source>
        <strain evidence="5 6">P26E</strain>
    </source>
</reference>
<organism evidence="5 6">
    <name type="scientific">Paenibacillus helianthi</name>
    <dbReference type="NCBI Taxonomy" id="1349432"/>
    <lineage>
        <taxon>Bacteria</taxon>
        <taxon>Bacillati</taxon>
        <taxon>Bacillota</taxon>
        <taxon>Bacilli</taxon>
        <taxon>Bacillales</taxon>
        <taxon>Paenibacillaceae</taxon>
        <taxon>Paenibacillus</taxon>
    </lineage>
</organism>
<gene>
    <name evidence="5" type="ORF">A3844_09735</name>
</gene>
<accession>A0ABX3ESE2</accession>
<dbReference type="PANTHER" id="PTHR11575">
    <property type="entry name" value="5'-NUCLEOTIDASE-RELATED"/>
    <property type="match status" value="1"/>
</dbReference>
<comment type="caution">
    <text evidence="5">The sequence shown here is derived from an EMBL/GenBank/DDBJ whole genome shotgun (WGS) entry which is preliminary data.</text>
</comment>
<proteinExistence type="inferred from homology"/>
<dbReference type="EMBL" id="LVWI01000034">
    <property type="protein sequence ID" value="OKP87684.1"/>
    <property type="molecule type" value="Genomic_DNA"/>
</dbReference>
<dbReference type="InterPro" id="IPR008334">
    <property type="entry name" value="5'-Nucleotdase_C"/>
</dbReference>
<keyword evidence="2" id="KW-0378">Hydrolase</keyword>
<dbReference type="SUPFAM" id="SSF56300">
    <property type="entry name" value="Metallo-dependent phosphatases"/>
    <property type="match status" value="1"/>
</dbReference>
<dbReference type="PRINTS" id="PR01607">
    <property type="entry name" value="APYRASEFAMLY"/>
</dbReference>
<dbReference type="RefSeq" id="WP_074083909.1">
    <property type="nucleotide sequence ID" value="NZ_LVWI01000034.1"/>
</dbReference>
<dbReference type="SUPFAM" id="SSF55816">
    <property type="entry name" value="5'-nucleotidase (syn. UDP-sugar hydrolase), C-terminal domain"/>
    <property type="match status" value="1"/>
</dbReference>
<dbReference type="InterPro" id="IPR006146">
    <property type="entry name" value="5'-Nucleotdase_CS"/>
</dbReference>
<evidence type="ECO:0000313" key="6">
    <source>
        <dbReference type="Proteomes" id="UP000186058"/>
    </source>
</evidence>
<evidence type="ECO:0000259" key="3">
    <source>
        <dbReference type="Pfam" id="PF00149"/>
    </source>
</evidence>
<dbReference type="Pfam" id="PF00149">
    <property type="entry name" value="Metallophos"/>
    <property type="match status" value="1"/>
</dbReference>
<dbReference type="InterPro" id="IPR006179">
    <property type="entry name" value="5_nucleotidase/apyrase"/>
</dbReference>
<comment type="similarity">
    <text evidence="2">Belongs to the 5'-nucleotidase family.</text>
</comment>
<sequence>MERALQRLTLIHTNDIHSHFEMMSPVAAEIAKLKAIAGDEPVLVMDIGDHMDRFSIETEGTMGQANIDMINLTGYDAVTIGNNEGLTFSREILSALYAGIQCPVVCCNILESTTGEPPGWMKRHAILEKGGIRIGVTGATAAFASFYSLLGWDALDPEKALREQCELLAPQVDLLIILSHLGLPADQRLAENLKGVHAILGGHTHHMLETPQIINGTAVCGAGKFGRYVGRLIFERASAGNPFVLASGQCFPVDPSLTEDVIFPAAALHLQHGREVLNETVAMTDRELVLDTQGESPFGNLLAQAVRRYTGAPVSIVNSGQLLESLPAGNITAGILHALCPSPINACVVQLKGEDIRKALEQSLTEEYRTKAIFGYGFRGKVLGSLAVDGLKILYDPRVMPYDNGIAVFVAGEPLEDDAIYSVGTLDMFTFRTGYESIANGTEPLYLLPHFLRDLLRMELQRPGSLEESESLRWENRSV</sequence>
<dbReference type="Pfam" id="PF02872">
    <property type="entry name" value="5_nucleotid_C"/>
    <property type="match status" value="1"/>
</dbReference>
<name>A0ABX3ESE2_9BACL</name>